<dbReference type="InterPro" id="IPR023214">
    <property type="entry name" value="HAD_sf"/>
</dbReference>
<dbReference type="Proteomes" id="UP001500908">
    <property type="component" value="Unassembled WGS sequence"/>
</dbReference>
<proteinExistence type="predicted"/>
<dbReference type="InterPro" id="IPR006439">
    <property type="entry name" value="HAD-SF_hydro_IA"/>
</dbReference>
<dbReference type="NCBIfam" id="TIGR01549">
    <property type="entry name" value="HAD-SF-IA-v1"/>
    <property type="match status" value="1"/>
</dbReference>
<dbReference type="GO" id="GO:0016787">
    <property type="term" value="F:hydrolase activity"/>
    <property type="evidence" value="ECO:0007669"/>
    <property type="project" value="UniProtKB-KW"/>
</dbReference>
<accession>A0ABP7GMX5</accession>
<dbReference type="SFLD" id="SFLDG01135">
    <property type="entry name" value="C1.5.6:_HAD__Beta-PGM__Phospha"/>
    <property type="match status" value="1"/>
</dbReference>
<dbReference type="PRINTS" id="PR00413">
    <property type="entry name" value="HADHALOGNASE"/>
</dbReference>
<dbReference type="InterPro" id="IPR036412">
    <property type="entry name" value="HAD-like_sf"/>
</dbReference>
<protein>
    <submittedName>
        <fullName evidence="4">HAD family hydrolase</fullName>
    </submittedName>
</protein>
<dbReference type="Gene3D" id="3.40.50.1000">
    <property type="entry name" value="HAD superfamily/HAD-like"/>
    <property type="match status" value="1"/>
</dbReference>
<keyword evidence="2 4" id="KW-0378">Hydrolase</keyword>
<dbReference type="SFLD" id="SFLDG01129">
    <property type="entry name" value="C1.5:_HAD__Beta-PGM__Phosphata"/>
    <property type="match status" value="1"/>
</dbReference>
<evidence type="ECO:0000313" key="4">
    <source>
        <dbReference type="EMBL" id="GAA3765151.1"/>
    </source>
</evidence>
<dbReference type="Pfam" id="PF00702">
    <property type="entry name" value="Hydrolase"/>
    <property type="match status" value="1"/>
</dbReference>
<dbReference type="RefSeq" id="WP_344976989.1">
    <property type="nucleotide sequence ID" value="NZ_BAABDD010000046.1"/>
</dbReference>
<keyword evidence="5" id="KW-1185">Reference proteome</keyword>
<keyword evidence="3" id="KW-0460">Magnesium</keyword>
<dbReference type="EMBL" id="BAABDD010000046">
    <property type="protein sequence ID" value="GAA3765151.1"/>
    <property type="molecule type" value="Genomic_DNA"/>
</dbReference>
<gene>
    <name evidence="4" type="ORF">GCM10022402_48070</name>
</gene>
<dbReference type="PANTHER" id="PTHR46470">
    <property type="entry name" value="N-ACYLNEURAMINATE-9-PHOSPHATASE"/>
    <property type="match status" value="1"/>
</dbReference>
<dbReference type="PANTHER" id="PTHR46470:SF4">
    <property type="entry name" value="5-AMINO-6-(5-PHOSPHO-D-RIBITYLAMINO)URACIL PHOSPHATASE YIGB"/>
    <property type="match status" value="1"/>
</dbReference>
<comment type="cofactor">
    <cofactor evidence="1">
        <name>Mg(2+)</name>
        <dbReference type="ChEBI" id="CHEBI:18420"/>
    </cofactor>
</comment>
<evidence type="ECO:0000256" key="1">
    <source>
        <dbReference type="ARBA" id="ARBA00001946"/>
    </source>
</evidence>
<reference evidence="5" key="1">
    <citation type="journal article" date="2019" name="Int. J. Syst. Evol. Microbiol.">
        <title>The Global Catalogue of Microorganisms (GCM) 10K type strain sequencing project: providing services to taxonomists for standard genome sequencing and annotation.</title>
        <authorList>
            <consortium name="The Broad Institute Genomics Platform"/>
            <consortium name="The Broad Institute Genome Sequencing Center for Infectious Disease"/>
            <person name="Wu L."/>
            <person name="Ma J."/>
        </authorList>
    </citation>
    <scope>NUCLEOTIDE SEQUENCE [LARGE SCALE GENOMIC DNA]</scope>
    <source>
        <strain evidence="5">JCM 17137</strain>
    </source>
</reference>
<dbReference type="SUPFAM" id="SSF56784">
    <property type="entry name" value="HAD-like"/>
    <property type="match status" value="1"/>
</dbReference>
<name>A0ABP7GMX5_9ACTN</name>
<dbReference type="InterPro" id="IPR051400">
    <property type="entry name" value="HAD-like_hydrolase"/>
</dbReference>
<evidence type="ECO:0000256" key="3">
    <source>
        <dbReference type="ARBA" id="ARBA00022842"/>
    </source>
</evidence>
<sequence>MPANMPEPAVIFFDIDNTLLDNDTAQNAGLHTLTERLGHPAPTAASRLWHIQTDLSHTAYINGRLSLTEKRREPIRALATQAGHAHLSDDHCDTLFQHYLDTYRSAWRSFPDVAPTLNHLTSTGITLGIITNGTETIQRDKLDTLDLTRYFRSIVCADTAGAAKPDPAIFHAACHHLGVPPEKCWHVGDQLRTDTLGALAAGLHPILLNRTHHPTDTDDITTITSLDQLTHTTAEAR</sequence>
<comment type="caution">
    <text evidence="4">The sequence shown here is derived from an EMBL/GenBank/DDBJ whole genome shotgun (WGS) entry which is preliminary data.</text>
</comment>
<dbReference type="SFLD" id="SFLDS00003">
    <property type="entry name" value="Haloacid_Dehalogenase"/>
    <property type="match status" value="1"/>
</dbReference>
<evidence type="ECO:0000313" key="5">
    <source>
        <dbReference type="Proteomes" id="UP001500908"/>
    </source>
</evidence>
<organism evidence="4 5">
    <name type="scientific">Salinactinospora qingdaonensis</name>
    <dbReference type="NCBI Taxonomy" id="702744"/>
    <lineage>
        <taxon>Bacteria</taxon>
        <taxon>Bacillati</taxon>
        <taxon>Actinomycetota</taxon>
        <taxon>Actinomycetes</taxon>
        <taxon>Streptosporangiales</taxon>
        <taxon>Nocardiopsidaceae</taxon>
        <taxon>Salinactinospora</taxon>
    </lineage>
</organism>
<evidence type="ECO:0000256" key="2">
    <source>
        <dbReference type="ARBA" id="ARBA00022801"/>
    </source>
</evidence>
<dbReference type="Gene3D" id="1.20.120.1600">
    <property type="match status" value="1"/>
</dbReference>
<dbReference type="NCBIfam" id="TIGR01509">
    <property type="entry name" value="HAD-SF-IA-v3"/>
    <property type="match status" value="1"/>
</dbReference>